<evidence type="ECO:0000313" key="9">
    <source>
        <dbReference type="EMBL" id="MBO8440415.1"/>
    </source>
</evidence>
<protein>
    <submittedName>
        <fullName evidence="9">Rod shape-determining protein MreD</fullName>
    </submittedName>
</protein>
<keyword evidence="4 8" id="KW-0812">Transmembrane</keyword>
<evidence type="ECO:0000256" key="4">
    <source>
        <dbReference type="ARBA" id="ARBA00022692"/>
    </source>
</evidence>
<evidence type="ECO:0000313" key="10">
    <source>
        <dbReference type="Proteomes" id="UP000712007"/>
    </source>
</evidence>
<evidence type="ECO:0000256" key="3">
    <source>
        <dbReference type="ARBA" id="ARBA00022475"/>
    </source>
</evidence>
<evidence type="ECO:0000256" key="6">
    <source>
        <dbReference type="ARBA" id="ARBA00022989"/>
    </source>
</evidence>
<dbReference type="EMBL" id="JADIMV010000126">
    <property type="protein sequence ID" value="MBO8440415.1"/>
    <property type="molecule type" value="Genomic_DNA"/>
</dbReference>
<feature type="transmembrane region" description="Helical" evidence="8">
    <location>
        <begin position="114"/>
        <end position="134"/>
    </location>
</feature>
<accession>A0A940IFB2</accession>
<organism evidence="9 10">
    <name type="scientific">Candidatus Aphodosoma intestinipullorum</name>
    <dbReference type="NCBI Taxonomy" id="2840674"/>
    <lineage>
        <taxon>Bacteria</taxon>
        <taxon>Pseudomonadati</taxon>
        <taxon>Bacteroidota</taxon>
        <taxon>Bacteroidia</taxon>
        <taxon>Bacteroidales</taxon>
        <taxon>Candidatus Aphodosoma</taxon>
    </lineage>
</organism>
<dbReference type="NCBIfam" id="TIGR03426">
    <property type="entry name" value="shape_MreD"/>
    <property type="match status" value="1"/>
</dbReference>
<dbReference type="InterPro" id="IPR007227">
    <property type="entry name" value="Cell_shape_determining_MreD"/>
</dbReference>
<feature type="transmembrane region" description="Helical" evidence="8">
    <location>
        <begin position="12"/>
        <end position="39"/>
    </location>
</feature>
<evidence type="ECO:0000256" key="7">
    <source>
        <dbReference type="ARBA" id="ARBA00023136"/>
    </source>
</evidence>
<keyword evidence="5" id="KW-0133">Cell shape</keyword>
<feature type="transmembrane region" description="Helical" evidence="8">
    <location>
        <begin position="140"/>
        <end position="158"/>
    </location>
</feature>
<evidence type="ECO:0000256" key="1">
    <source>
        <dbReference type="ARBA" id="ARBA00004651"/>
    </source>
</evidence>
<comment type="caution">
    <text evidence="9">The sequence shown here is derived from an EMBL/GenBank/DDBJ whole genome shotgun (WGS) entry which is preliminary data.</text>
</comment>
<reference evidence="9" key="2">
    <citation type="journal article" date="2021" name="PeerJ">
        <title>Extensive microbial diversity within the chicken gut microbiome revealed by metagenomics and culture.</title>
        <authorList>
            <person name="Gilroy R."/>
            <person name="Ravi A."/>
            <person name="Getino M."/>
            <person name="Pursley I."/>
            <person name="Horton D.L."/>
            <person name="Alikhan N.F."/>
            <person name="Baker D."/>
            <person name="Gharbi K."/>
            <person name="Hall N."/>
            <person name="Watson M."/>
            <person name="Adriaenssens E.M."/>
            <person name="Foster-Nyarko E."/>
            <person name="Jarju S."/>
            <person name="Secka A."/>
            <person name="Antonio M."/>
            <person name="Oren A."/>
            <person name="Chaudhuri R.R."/>
            <person name="La Ragione R."/>
            <person name="Hildebrand F."/>
            <person name="Pallen M.J."/>
        </authorList>
    </citation>
    <scope>NUCLEOTIDE SEQUENCE</scope>
    <source>
        <strain evidence="9">3924</strain>
    </source>
</reference>
<dbReference type="AlphaFoldDB" id="A0A940IFB2"/>
<dbReference type="GO" id="GO:0008360">
    <property type="term" value="P:regulation of cell shape"/>
    <property type="evidence" value="ECO:0007669"/>
    <property type="project" value="UniProtKB-KW"/>
</dbReference>
<feature type="transmembrane region" description="Helical" evidence="8">
    <location>
        <begin position="51"/>
        <end position="68"/>
    </location>
</feature>
<dbReference type="Proteomes" id="UP000712007">
    <property type="component" value="Unassembled WGS sequence"/>
</dbReference>
<gene>
    <name evidence="9" type="primary">mreD</name>
    <name evidence="9" type="ORF">IAC51_07180</name>
</gene>
<name>A0A940IFB2_9BACT</name>
<dbReference type="GO" id="GO:0005886">
    <property type="term" value="C:plasma membrane"/>
    <property type="evidence" value="ECO:0007669"/>
    <property type="project" value="UniProtKB-SubCell"/>
</dbReference>
<evidence type="ECO:0000256" key="8">
    <source>
        <dbReference type="SAM" id="Phobius"/>
    </source>
</evidence>
<keyword evidence="7 8" id="KW-0472">Membrane</keyword>
<comment type="subcellular location">
    <subcellularLocation>
        <location evidence="1">Cell membrane</location>
        <topology evidence="1">Multi-pass membrane protein</topology>
    </subcellularLocation>
</comment>
<comment type="similarity">
    <text evidence="2">Belongs to the MreD family.</text>
</comment>
<proteinExistence type="inferred from homology"/>
<keyword evidence="6 8" id="KW-1133">Transmembrane helix</keyword>
<evidence type="ECO:0000256" key="2">
    <source>
        <dbReference type="ARBA" id="ARBA00007776"/>
    </source>
</evidence>
<reference evidence="9" key="1">
    <citation type="submission" date="2020-10" db="EMBL/GenBank/DDBJ databases">
        <authorList>
            <person name="Gilroy R."/>
        </authorList>
    </citation>
    <scope>NUCLEOTIDE SEQUENCE</scope>
    <source>
        <strain evidence="9">3924</strain>
    </source>
</reference>
<sequence length="163" mass="17884">MTSRLSYALHLVTLVLLQAVLFNNICIAGIVNIYIYVYFILMLPMKTGRSALLWTGFGLGIVMDLFSGTLGIHAAATTLTAFLRPYVLSLYASQEEQEKYAPALKYIGGSFVKYAVTLVFIHHFTLFALSAFSLHFLGMALLKAVASGAVTSLIIIAVERLKK</sequence>
<evidence type="ECO:0000256" key="5">
    <source>
        <dbReference type="ARBA" id="ARBA00022960"/>
    </source>
</evidence>
<keyword evidence="3" id="KW-1003">Cell membrane</keyword>